<name>A0A1I2UKM5_9ACTN</name>
<dbReference type="OrthoDB" id="3255134at2"/>
<dbReference type="EMBL" id="FOOI01000008">
    <property type="protein sequence ID" value="SFG77695.1"/>
    <property type="molecule type" value="Genomic_DNA"/>
</dbReference>
<evidence type="ECO:0000313" key="2">
    <source>
        <dbReference type="EMBL" id="SFG77695.1"/>
    </source>
</evidence>
<proteinExistence type="predicted"/>
<dbReference type="RefSeq" id="WP_092884009.1">
    <property type="nucleotide sequence ID" value="NZ_FOOI01000008.1"/>
</dbReference>
<gene>
    <name evidence="1" type="ORF">FHR37_005487</name>
    <name evidence="2" type="ORF">SAMN05421678_108222</name>
</gene>
<reference evidence="2 3" key="1">
    <citation type="submission" date="2016-10" db="EMBL/GenBank/DDBJ databases">
        <authorList>
            <person name="de Groot N.N."/>
        </authorList>
    </citation>
    <scope>NUCLEOTIDE SEQUENCE [LARGE SCALE GENOMIC DNA]</scope>
    <source>
        <strain evidence="2 3">CPCC 202808</strain>
    </source>
</reference>
<evidence type="ECO:0000313" key="4">
    <source>
        <dbReference type="Proteomes" id="UP000533017"/>
    </source>
</evidence>
<sequence>MHPQDAWADESFAESDDGKGVYVVAAALFEGELNHVRHVMRGIRTRQHQDKLHWSKMDPAERRKAAEQVAAIGGLNIVAIASPVPRRRQERARAACLGALVPELHGYEVTRLYVESRGQVLDRRDVDVVRACRWSAPASPPLRLEHRRGAAEPLLWVADIVAGACRSHRQGREPEYREALGDLVYDIEVDSGC</sequence>
<evidence type="ECO:0000313" key="3">
    <source>
        <dbReference type="Proteomes" id="UP000199052"/>
    </source>
</evidence>
<keyword evidence="4" id="KW-1185">Reference proteome</keyword>
<organism evidence="2 3">
    <name type="scientific">Actinopolymorpha cephalotaxi</name>
    <dbReference type="NCBI Taxonomy" id="504797"/>
    <lineage>
        <taxon>Bacteria</taxon>
        <taxon>Bacillati</taxon>
        <taxon>Actinomycetota</taxon>
        <taxon>Actinomycetes</taxon>
        <taxon>Propionibacteriales</taxon>
        <taxon>Actinopolymorphaceae</taxon>
        <taxon>Actinopolymorpha</taxon>
    </lineage>
</organism>
<accession>A0A1I2UKM5</accession>
<dbReference type="AlphaFoldDB" id="A0A1I2UKM5"/>
<protein>
    <recommendedName>
        <fullName evidence="5">DUF3800 domain-containing protein</fullName>
    </recommendedName>
</protein>
<reference evidence="1 4" key="2">
    <citation type="submission" date="2020-07" db="EMBL/GenBank/DDBJ databases">
        <title>Sequencing the genomes of 1000 actinobacteria strains.</title>
        <authorList>
            <person name="Klenk H.-P."/>
        </authorList>
    </citation>
    <scope>NUCLEOTIDE SEQUENCE [LARGE SCALE GENOMIC DNA]</scope>
    <source>
        <strain evidence="1 4">DSM 45117</strain>
    </source>
</reference>
<dbReference type="STRING" id="504797.SAMN05421678_108222"/>
<dbReference type="Proteomes" id="UP000533017">
    <property type="component" value="Unassembled WGS sequence"/>
</dbReference>
<evidence type="ECO:0000313" key="1">
    <source>
        <dbReference type="EMBL" id="NYH86636.1"/>
    </source>
</evidence>
<evidence type="ECO:0008006" key="5">
    <source>
        <dbReference type="Google" id="ProtNLM"/>
    </source>
</evidence>
<dbReference type="Proteomes" id="UP000199052">
    <property type="component" value="Unassembled WGS sequence"/>
</dbReference>
<dbReference type="EMBL" id="JACBZA010000001">
    <property type="protein sequence ID" value="NYH86636.1"/>
    <property type="molecule type" value="Genomic_DNA"/>
</dbReference>